<dbReference type="Gene3D" id="1.25.10.10">
    <property type="entry name" value="Leucine-rich Repeat Variant"/>
    <property type="match status" value="3"/>
</dbReference>
<dbReference type="PANTHER" id="PTHR12697">
    <property type="entry name" value="PBS LYASE HEAT-LIKE PROTEIN"/>
    <property type="match status" value="1"/>
</dbReference>
<evidence type="ECO:0000313" key="2">
    <source>
        <dbReference type="Proteomes" id="UP000724686"/>
    </source>
</evidence>
<dbReference type="Proteomes" id="UP000724686">
    <property type="component" value="Unassembled WGS sequence"/>
</dbReference>
<dbReference type="EMBL" id="JAFFPU010000074">
    <property type="protein sequence ID" value="MBM9579113.1"/>
    <property type="molecule type" value="Genomic_DNA"/>
</dbReference>
<organism evidence="1 2">
    <name type="scientific">Leptospira ainlahdjerensis</name>
    <dbReference type="NCBI Taxonomy" id="2810033"/>
    <lineage>
        <taxon>Bacteria</taxon>
        <taxon>Pseudomonadati</taxon>
        <taxon>Spirochaetota</taxon>
        <taxon>Spirochaetia</taxon>
        <taxon>Leptospirales</taxon>
        <taxon>Leptospiraceae</taxon>
        <taxon>Leptospira</taxon>
    </lineage>
</organism>
<dbReference type="RefSeq" id="WP_205281076.1">
    <property type="nucleotide sequence ID" value="NZ_JAFFPU010000074.1"/>
</dbReference>
<keyword evidence="2" id="KW-1185">Reference proteome</keyword>
<dbReference type="SMART" id="SM00567">
    <property type="entry name" value="EZ_HEAT"/>
    <property type="match status" value="8"/>
</dbReference>
<dbReference type="Pfam" id="PF13646">
    <property type="entry name" value="HEAT_2"/>
    <property type="match status" value="3"/>
</dbReference>
<reference evidence="1 2" key="1">
    <citation type="submission" date="2021-02" db="EMBL/GenBank/DDBJ databases">
        <title>Leptospira ainlahdjerensis sp. nov., Leptospira ainazelensis sp. nov., Leptospira abararensis sp. nov. and Leptospira chreensis sp. nov., four new species isolated from water sources in Algeria.</title>
        <authorList>
            <person name="Amara Korba A."/>
            <person name="Kainiu M."/>
            <person name="Vincent A.T."/>
            <person name="Mariet J.-F."/>
            <person name="Veyrier F.J."/>
            <person name="Goarant C."/>
            <person name="Picardeau M."/>
        </authorList>
    </citation>
    <scope>NUCLEOTIDE SEQUENCE [LARGE SCALE GENOMIC DNA]</scope>
    <source>
        <strain evidence="1 2">201903070</strain>
    </source>
</reference>
<sequence>MPLFLIVLIFILSCGGPPRPDLLPIADERKEIPLEQILSELKSENPQLRAQAILELSNRNHRASLNTIRELLKKDSNPAVKGTAAIALGTWKDNSSLSEVIQLFKPESGVTPDIVMEALSRMENPSSASAVIPFLQSEDSTLRLIAVDTLVRIGARSSGESILSLAKKNKDPEFSKTYAMALGKLKVRNAEPYLIELAKTTEPSPTLAAAYLALGRISSKNAIPLLIQGLASEFDKGSENSMLALIEVKDSSSIKPVVPILKNKNREIRFRAVNVLSEIPSSETGPLTLKILEENEPESSAPASLVLGRIHFISARALIEQRLSDSKIPDREVIGQSLGYMGDKKSIPALLNVLKESSGEGRYGAAWSLGVLQATEALEALISASNSTDPKLSALAVESLGLLRSPKALPTLISLAENKPNSASIVIPAIASIPGEESRKILETFAKKENVALQQVAISELGKRKESASIPALIQILEENQAASSKLLIASLSSITGKNFYSRNEWLNWYKLNSK</sequence>
<dbReference type="PANTHER" id="PTHR12697:SF5">
    <property type="entry name" value="DEOXYHYPUSINE HYDROXYLASE"/>
    <property type="match status" value="1"/>
</dbReference>
<dbReference type="SUPFAM" id="SSF48371">
    <property type="entry name" value="ARM repeat"/>
    <property type="match status" value="1"/>
</dbReference>
<evidence type="ECO:0000313" key="1">
    <source>
        <dbReference type="EMBL" id="MBM9579113.1"/>
    </source>
</evidence>
<dbReference type="InterPro" id="IPR016024">
    <property type="entry name" value="ARM-type_fold"/>
</dbReference>
<name>A0ABS2UHS1_9LEPT</name>
<dbReference type="InterPro" id="IPR011989">
    <property type="entry name" value="ARM-like"/>
</dbReference>
<protein>
    <submittedName>
        <fullName evidence="1">HEAT repeat domain-containing protein</fullName>
    </submittedName>
</protein>
<gene>
    <name evidence="1" type="ORF">JWG45_18355</name>
</gene>
<dbReference type="InterPro" id="IPR004155">
    <property type="entry name" value="PBS_lyase_HEAT"/>
</dbReference>
<comment type="caution">
    <text evidence="1">The sequence shown here is derived from an EMBL/GenBank/DDBJ whole genome shotgun (WGS) entry which is preliminary data.</text>
</comment>
<proteinExistence type="predicted"/>
<accession>A0ABS2UHS1</accession>